<dbReference type="AlphaFoldDB" id="A0A6N3BEF3"/>
<gene>
    <name evidence="1" type="ORF">ELLFYP34_02408</name>
</gene>
<organism evidence="1">
    <name type="scientific">Eubacterium limosum</name>
    <dbReference type="NCBI Taxonomy" id="1736"/>
    <lineage>
        <taxon>Bacteria</taxon>
        <taxon>Bacillati</taxon>
        <taxon>Bacillota</taxon>
        <taxon>Clostridia</taxon>
        <taxon>Eubacteriales</taxon>
        <taxon>Eubacteriaceae</taxon>
        <taxon>Eubacterium</taxon>
    </lineage>
</organism>
<proteinExistence type="predicted"/>
<name>A0A6N3BEF3_EUBLI</name>
<dbReference type="EMBL" id="CACRTR010000005">
    <property type="protein sequence ID" value="VYT98682.1"/>
    <property type="molecule type" value="Genomic_DNA"/>
</dbReference>
<sequence length="90" mass="10500">MRDTIKNGVSWVVYSVIIMVDIVLNYQLFHWLSKPLYRINETLFGSAELGLKGQPPFVVFFQFLIPVILFLVIVMAGYFLCKKIEEKKNQ</sequence>
<protein>
    <submittedName>
        <fullName evidence="1">Uncharacterized protein</fullName>
    </submittedName>
</protein>
<evidence type="ECO:0000313" key="1">
    <source>
        <dbReference type="EMBL" id="VYT98682.1"/>
    </source>
</evidence>
<reference evidence="1" key="1">
    <citation type="submission" date="2019-11" db="EMBL/GenBank/DDBJ databases">
        <authorList>
            <person name="Feng L."/>
        </authorList>
    </citation>
    <scope>NUCLEOTIDE SEQUENCE</scope>
    <source>
        <strain evidence="1">ElimosumLFYP34</strain>
    </source>
</reference>
<accession>A0A6N3BEF3</accession>